<dbReference type="PROSITE" id="PS50005">
    <property type="entry name" value="TPR"/>
    <property type="match status" value="1"/>
</dbReference>
<dbReference type="InterPro" id="IPR010752">
    <property type="entry name" value="DUF1329"/>
</dbReference>
<dbReference type="Pfam" id="PF07044">
    <property type="entry name" value="DUF1329"/>
    <property type="match status" value="1"/>
</dbReference>
<dbReference type="RefSeq" id="WP_311365081.1">
    <property type="nucleotide sequence ID" value="NZ_JAVRIC010000012.1"/>
</dbReference>
<dbReference type="Gene3D" id="2.50.20.10">
    <property type="entry name" value="Lipoprotein localisation LolA/LolB/LppX"/>
    <property type="match status" value="1"/>
</dbReference>
<dbReference type="InterPro" id="IPR011990">
    <property type="entry name" value="TPR-like_helical_dom_sf"/>
</dbReference>
<gene>
    <name evidence="4" type="ORF">RM530_09970</name>
</gene>
<evidence type="ECO:0000256" key="1">
    <source>
        <dbReference type="PROSITE-ProRule" id="PRU00339"/>
    </source>
</evidence>
<evidence type="ECO:0000256" key="2">
    <source>
        <dbReference type="SAM" id="MobiDB-lite"/>
    </source>
</evidence>
<reference evidence="4 5" key="1">
    <citation type="submission" date="2023-09" db="EMBL/GenBank/DDBJ databases">
        <authorList>
            <person name="Rey-Velasco X."/>
        </authorList>
    </citation>
    <scope>NUCLEOTIDE SEQUENCE [LARGE SCALE GENOMIC DNA]</scope>
    <source>
        <strain evidence="4 5">W345</strain>
    </source>
</reference>
<keyword evidence="1" id="KW-0802">TPR repeat</keyword>
<protein>
    <submittedName>
        <fullName evidence="4">DUF1329 domain-containing protein</fullName>
    </submittedName>
</protein>
<evidence type="ECO:0000313" key="4">
    <source>
        <dbReference type="EMBL" id="MDT0497688.1"/>
    </source>
</evidence>
<dbReference type="EMBL" id="JAVRIC010000012">
    <property type="protein sequence ID" value="MDT0497688.1"/>
    <property type="molecule type" value="Genomic_DNA"/>
</dbReference>
<feature type="repeat" description="TPR" evidence="1">
    <location>
        <begin position="318"/>
        <end position="351"/>
    </location>
</feature>
<keyword evidence="5" id="KW-1185">Reference proteome</keyword>
<feature type="signal peptide" evidence="3">
    <location>
        <begin position="1"/>
        <end position="35"/>
    </location>
</feature>
<accession>A0ABU2WII4</accession>
<keyword evidence="3" id="KW-0732">Signal</keyword>
<dbReference type="Gene3D" id="1.25.40.10">
    <property type="entry name" value="Tetratricopeptide repeat domain"/>
    <property type="match status" value="2"/>
</dbReference>
<proteinExistence type="predicted"/>
<dbReference type="SUPFAM" id="SSF48452">
    <property type="entry name" value="TPR-like"/>
    <property type="match status" value="2"/>
</dbReference>
<dbReference type="Proteomes" id="UP001254608">
    <property type="component" value="Unassembled WGS sequence"/>
</dbReference>
<evidence type="ECO:0000313" key="5">
    <source>
        <dbReference type="Proteomes" id="UP001254608"/>
    </source>
</evidence>
<dbReference type="CDD" id="cd16329">
    <property type="entry name" value="LolA_like"/>
    <property type="match status" value="1"/>
</dbReference>
<evidence type="ECO:0000256" key="3">
    <source>
        <dbReference type="SAM" id="SignalP"/>
    </source>
</evidence>
<dbReference type="SMART" id="SM00028">
    <property type="entry name" value="TPR"/>
    <property type="match status" value="2"/>
</dbReference>
<comment type="caution">
    <text evidence="4">The sequence shown here is derived from an EMBL/GenBank/DDBJ whole genome shotgun (WGS) entry which is preliminary data.</text>
</comment>
<sequence length="851" mass="93950">MIRCTDRLGPSIAQACRASLLIAALLLGVASNAFADQYRSNVRELSKPPPEIGQQDPAALLKKIREPYPRALLLRELAAREAAAGRYRQAADYLDQALATGALSGVAEQAMREDLAGLRSASGDPDAVIGSLEPMRRSGRTMSPAQRAALGAAYARKRRYTEALPMLRSAVEAAGAAVDLSWLRALQAVHAGLGDDAAAADLALRVLRRAPQQDQSWLDAAAWQLKAKRDTRAQALLELAARQGMLSEPEQRMQLLRLTARIGAPFQAASLLRRWIEDGTVPSSAERRHLLAQLWLAAREARLASTAIEASLQDRTDPQLLVQLAQIHMDQERYAEAERAFERAIAAGDDGADVHFSLAMARYQQADIDGALAALSSGPRGNAAQQKLSRSWSDYLQSGRAREQAMRAAVERQAQQRGAPDDLQARLGGGFEERRLDVTPSAAGTSGDGLTPVGAEAGGNADGTIPPWTGKTVSASERAPEFTIDAANQARYADKLAPGYRAMFEAYPDFAMPVHASQRSVVYPKAIDIASADNLERAKLVGADTLTGARLGFPFIHPQTGVEVMWNHRLRWRGNSMERRTTQVVVQANGATSSRLKQHERLLARYANLDAPSDLQQDNVLLYYLTWFTGSGDDFLALVHETANAERSPRAIWVQPPGVPRLFRLPPVGYDQVFPGSEGLYFVDMLDMYNGPFDRYVWKLAGKRELYIPYNNRKLAEGVYAAKTLLKPGHLPSQVLRYELHRVWVVEATSREGTRHSFGRRVFYVDEDSWNVVLVENYDSEGRLWRFQEGHLNYHPGIRAADCAPVVTYDLKDGRYFVNRLRVDDPEAQFDVPGIGTRDFLPSAVRGRYVH</sequence>
<organism evidence="4 5">
    <name type="scientific">Banduia mediterranea</name>
    <dbReference type="NCBI Taxonomy" id="3075609"/>
    <lineage>
        <taxon>Bacteria</taxon>
        <taxon>Pseudomonadati</taxon>
        <taxon>Pseudomonadota</taxon>
        <taxon>Gammaproteobacteria</taxon>
        <taxon>Nevskiales</taxon>
        <taxon>Algiphilaceae</taxon>
        <taxon>Banduia</taxon>
    </lineage>
</organism>
<feature type="chain" id="PRO_5045410733" evidence="3">
    <location>
        <begin position="36"/>
        <end position="851"/>
    </location>
</feature>
<feature type="region of interest" description="Disordered" evidence="2">
    <location>
        <begin position="438"/>
        <end position="466"/>
    </location>
</feature>
<name>A0ABU2WII4_9GAMM</name>
<dbReference type="InterPro" id="IPR019734">
    <property type="entry name" value="TPR_rpt"/>
</dbReference>